<name>A0A4Y8PQW6_9BACL</name>
<dbReference type="EMBL" id="MYFO01000058">
    <property type="protein sequence ID" value="TFE83087.1"/>
    <property type="molecule type" value="Genomic_DNA"/>
</dbReference>
<organism evidence="1 2">
    <name type="scientific">Paenibacillus athensensis</name>
    <dbReference type="NCBI Taxonomy" id="1967502"/>
    <lineage>
        <taxon>Bacteria</taxon>
        <taxon>Bacillati</taxon>
        <taxon>Bacillota</taxon>
        <taxon>Bacilli</taxon>
        <taxon>Bacillales</taxon>
        <taxon>Paenibacillaceae</taxon>
        <taxon>Paenibacillus</taxon>
    </lineage>
</organism>
<dbReference type="RefSeq" id="WP_134757481.1">
    <property type="nucleotide sequence ID" value="NZ_MYFO02000014.1"/>
</dbReference>
<keyword evidence="2" id="KW-1185">Reference proteome</keyword>
<accession>A0A4Y8PQW6</accession>
<comment type="caution">
    <text evidence="1">The sequence shown here is derived from an EMBL/GenBank/DDBJ whole genome shotgun (WGS) entry which is preliminary data.</text>
</comment>
<sequence>MKNIIFDVNILPLGQNPLDISSLKGNETYELKFESQTYISQISYNQGCFMINLSGNERQKSEANLIFEDVVSFYDQQLDFSAIYKMDLTFLGSNTIQYSKIIQKPYFQFWIWDKHDEVQPKFGIISVQLRIEGNIEFSIEQK</sequence>
<proteinExistence type="predicted"/>
<evidence type="ECO:0000313" key="1">
    <source>
        <dbReference type="EMBL" id="TFE83087.1"/>
    </source>
</evidence>
<gene>
    <name evidence="1" type="ORF">B5M42_23825</name>
</gene>
<dbReference type="Proteomes" id="UP000298246">
    <property type="component" value="Unassembled WGS sequence"/>
</dbReference>
<protein>
    <submittedName>
        <fullName evidence="1">Uncharacterized protein</fullName>
    </submittedName>
</protein>
<dbReference type="AlphaFoldDB" id="A0A4Y8PQW6"/>
<evidence type="ECO:0000313" key="2">
    <source>
        <dbReference type="Proteomes" id="UP000298246"/>
    </source>
</evidence>
<reference evidence="1 2" key="1">
    <citation type="submission" date="2017-03" db="EMBL/GenBank/DDBJ databases">
        <title>Isolation of Levoglucosan Utilizing Bacteria.</title>
        <authorList>
            <person name="Arya A.S."/>
        </authorList>
    </citation>
    <scope>NUCLEOTIDE SEQUENCE [LARGE SCALE GENOMIC DNA]</scope>
    <source>
        <strain evidence="1 2">MEC069</strain>
    </source>
</reference>